<dbReference type="NCBIfam" id="TIGR03624">
    <property type="entry name" value="putative hydrolase"/>
    <property type="match status" value="1"/>
</dbReference>
<dbReference type="Pfam" id="PF10103">
    <property type="entry name" value="Zincin_2"/>
    <property type="match status" value="1"/>
</dbReference>
<dbReference type="Proteomes" id="UP001501612">
    <property type="component" value="Unassembled WGS sequence"/>
</dbReference>
<feature type="region of interest" description="Disordered" evidence="1">
    <location>
        <begin position="1"/>
        <end position="36"/>
    </location>
</feature>
<feature type="region of interest" description="Disordered" evidence="1">
    <location>
        <begin position="454"/>
        <end position="498"/>
    </location>
</feature>
<keyword evidence="2" id="KW-0482">Metalloprotease</keyword>
<dbReference type="RefSeq" id="WP_344009418.1">
    <property type="nucleotide sequence ID" value="NZ_BAAAMY010000014.1"/>
</dbReference>
<dbReference type="InterPro" id="IPR018766">
    <property type="entry name" value="Zinicin_2"/>
</dbReference>
<keyword evidence="3" id="KW-1185">Reference proteome</keyword>
<dbReference type="InterPro" id="IPR042271">
    <property type="entry name" value="Zinicin_2_N"/>
</dbReference>
<gene>
    <name evidence="2" type="ORF">GCM10009737_36950</name>
</gene>
<feature type="compositionally biased region" description="Low complexity" evidence="1">
    <location>
        <begin position="462"/>
        <end position="476"/>
    </location>
</feature>
<dbReference type="GO" id="GO:0008237">
    <property type="term" value="F:metallopeptidase activity"/>
    <property type="evidence" value="ECO:0007669"/>
    <property type="project" value="UniProtKB-KW"/>
</dbReference>
<keyword evidence="2" id="KW-0378">Hydrolase</keyword>
<sequence length="498" mass="51728">MANPPDDGTDDPRGNGGDGDSSGGQNPFKGTPFEHLFGAMGGLGGAGGAGGPGGMPDLSALFGGGQMPDLSQIMAQVQALMQPYDGPVNWDVVLDAARKQVAAQPDPTPTPRQKEAVADALRLADLWLDETTDFASGVTATAAWSRAEWLVGTLDVWKHLVEPIAASANGALGKALPAEAAQMAGPLIGMLGKVTGAMVGGQVAGGLGALATEVLTASDIGLPLGPAGTAAILPTNVSGLAEGLDVSDDDVLLYLALREAAHQRLFAHVPWLREHLLGAVRDYGQGLEINTEQIQSTMEERLRGIDPTNPATMQEMLEGGLFDLEQSPAQQAALERLEVTLALVEGWVDEVVGQATGARMPAAAKLQEAVRRRRAAGGPAEQTFASLVGLELRPRRLRDASTLWGSLRTRQGTEARDGVWMHPDLLPTAADLDDPLGFREDATAPESLSAEEFDAELQALLDGPTDDPTGQGPTDGPTDDPTDDGPTDEGPTGDHPAG</sequence>
<protein>
    <submittedName>
        <fullName evidence="2">Zinc-dependent metalloprotease</fullName>
    </submittedName>
</protein>
<evidence type="ECO:0000313" key="2">
    <source>
        <dbReference type="EMBL" id="GAA1931588.1"/>
    </source>
</evidence>
<evidence type="ECO:0000256" key="1">
    <source>
        <dbReference type="SAM" id="MobiDB-lite"/>
    </source>
</evidence>
<dbReference type="EMBL" id="BAAAMY010000014">
    <property type="protein sequence ID" value="GAA1931588.1"/>
    <property type="molecule type" value="Genomic_DNA"/>
</dbReference>
<reference evidence="2 3" key="1">
    <citation type="journal article" date="2019" name="Int. J. Syst. Evol. Microbiol.">
        <title>The Global Catalogue of Microorganisms (GCM) 10K type strain sequencing project: providing services to taxonomists for standard genome sequencing and annotation.</title>
        <authorList>
            <consortium name="The Broad Institute Genomics Platform"/>
            <consortium name="The Broad Institute Genome Sequencing Center for Infectious Disease"/>
            <person name="Wu L."/>
            <person name="Ma J."/>
        </authorList>
    </citation>
    <scope>NUCLEOTIDE SEQUENCE [LARGE SCALE GENOMIC DNA]</scope>
    <source>
        <strain evidence="2 3">JCM 14046</strain>
    </source>
</reference>
<dbReference type="PANTHER" id="PTHR39420:SF2">
    <property type="entry name" value="HYDROLASE"/>
    <property type="match status" value="1"/>
</dbReference>
<dbReference type="SUPFAM" id="SSF55486">
    <property type="entry name" value="Metalloproteases ('zincins'), catalytic domain"/>
    <property type="match status" value="1"/>
</dbReference>
<proteinExistence type="predicted"/>
<feature type="compositionally biased region" description="Low complexity" evidence="1">
    <location>
        <begin position="488"/>
        <end position="498"/>
    </location>
</feature>
<name>A0ABN2PUI7_9ACTN</name>
<feature type="compositionally biased region" description="Acidic residues" evidence="1">
    <location>
        <begin position="477"/>
        <end position="487"/>
    </location>
</feature>
<comment type="caution">
    <text evidence="2">The sequence shown here is derived from an EMBL/GenBank/DDBJ whole genome shotgun (WGS) entry which is preliminary data.</text>
</comment>
<dbReference type="PANTHER" id="PTHR39420">
    <property type="match status" value="1"/>
</dbReference>
<evidence type="ECO:0000313" key="3">
    <source>
        <dbReference type="Proteomes" id="UP001501612"/>
    </source>
</evidence>
<keyword evidence="2" id="KW-0645">Protease</keyword>
<accession>A0ABN2PUI7</accession>
<dbReference type="Gene3D" id="1.20.150.30">
    <property type="entry name" value="Zincin-like metallopeptidase, N-terminal domain"/>
    <property type="match status" value="1"/>
</dbReference>
<organism evidence="2 3">
    <name type="scientific">Nocardioides lentus</name>
    <dbReference type="NCBI Taxonomy" id="338077"/>
    <lineage>
        <taxon>Bacteria</taxon>
        <taxon>Bacillati</taxon>
        <taxon>Actinomycetota</taxon>
        <taxon>Actinomycetes</taxon>
        <taxon>Propionibacteriales</taxon>
        <taxon>Nocardioidaceae</taxon>
        <taxon>Nocardioides</taxon>
    </lineage>
</organism>